<accession>A0AAV5UPV4</accession>
<feature type="non-terminal residue" evidence="1">
    <location>
        <position position="89"/>
    </location>
</feature>
<dbReference type="EMBL" id="BTSY01000001">
    <property type="protein sequence ID" value="GMT09161.1"/>
    <property type="molecule type" value="Genomic_DNA"/>
</dbReference>
<reference evidence="1" key="1">
    <citation type="submission" date="2023-10" db="EMBL/GenBank/DDBJ databases">
        <title>Genome assembly of Pristionchus species.</title>
        <authorList>
            <person name="Yoshida K."/>
            <person name="Sommer R.J."/>
        </authorList>
    </citation>
    <scope>NUCLEOTIDE SEQUENCE</scope>
    <source>
        <strain evidence="1">RS5133</strain>
    </source>
</reference>
<dbReference type="Proteomes" id="UP001432322">
    <property type="component" value="Unassembled WGS sequence"/>
</dbReference>
<name>A0AAV5UPV4_9BILA</name>
<feature type="non-terminal residue" evidence="1">
    <location>
        <position position="1"/>
    </location>
</feature>
<dbReference type="AlphaFoldDB" id="A0AAV5UPV4"/>
<protein>
    <recommendedName>
        <fullName evidence="3">MAM domain-containing protein</fullName>
    </recommendedName>
</protein>
<gene>
    <name evidence="1" type="ORF">PFISCL1PPCAC_459</name>
</gene>
<sequence>PSAEPAEPELINTPSRRLRIRRLSVCNLLDCSFDRNMCSYGNFMNTTGTFGPWSLGNKPIGNIHTGIKNIKDGAGFLYVGTDSMEEGGS</sequence>
<evidence type="ECO:0000313" key="2">
    <source>
        <dbReference type="Proteomes" id="UP001432322"/>
    </source>
</evidence>
<organism evidence="1 2">
    <name type="scientific">Pristionchus fissidentatus</name>
    <dbReference type="NCBI Taxonomy" id="1538716"/>
    <lineage>
        <taxon>Eukaryota</taxon>
        <taxon>Metazoa</taxon>
        <taxon>Ecdysozoa</taxon>
        <taxon>Nematoda</taxon>
        <taxon>Chromadorea</taxon>
        <taxon>Rhabditida</taxon>
        <taxon>Rhabditina</taxon>
        <taxon>Diplogasteromorpha</taxon>
        <taxon>Diplogasteroidea</taxon>
        <taxon>Neodiplogasteridae</taxon>
        <taxon>Pristionchus</taxon>
    </lineage>
</organism>
<comment type="caution">
    <text evidence="1">The sequence shown here is derived from an EMBL/GenBank/DDBJ whole genome shotgun (WGS) entry which is preliminary data.</text>
</comment>
<evidence type="ECO:0008006" key="3">
    <source>
        <dbReference type="Google" id="ProtNLM"/>
    </source>
</evidence>
<proteinExistence type="predicted"/>
<evidence type="ECO:0000313" key="1">
    <source>
        <dbReference type="EMBL" id="GMT09161.1"/>
    </source>
</evidence>
<keyword evidence="2" id="KW-1185">Reference proteome</keyword>